<sequence length="143" mass="16152">MAAWLLLALGMHDEDLYAECDVVYRWMRHGRQDVRFRKIGNSDKWIDSVQALAEDREVWSELCSGTAHLGEAAVQSKRHKSRAQLRCICARNSAVEAADGTELAPSQNAAVAGASQGFILHLHSTEAPREKPRMQLRTLFMWF</sequence>
<evidence type="ECO:0000313" key="2">
    <source>
        <dbReference type="EMBL" id="KAK6736978.1"/>
    </source>
</evidence>
<reference evidence="2 3" key="1">
    <citation type="submission" date="2023-08" db="EMBL/GenBank/DDBJ databases">
        <title>A Necator americanus chromosomal reference genome.</title>
        <authorList>
            <person name="Ilik V."/>
            <person name="Petrzelkova K.J."/>
            <person name="Pardy F."/>
            <person name="Fuh T."/>
            <person name="Niatou-Singa F.S."/>
            <person name="Gouil Q."/>
            <person name="Baker L."/>
            <person name="Ritchie M.E."/>
            <person name="Jex A.R."/>
            <person name="Gazzola D."/>
            <person name="Li H."/>
            <person name="Toshio Fujiwara R."/>
            <person name="Zhan B."/>
            <person name="Aroian R.V."/>
            <person name="Pafco B."/>
            <person name="Schwarz E.M."/>
        </authorList>
    </citation>
    <scope>NUCLEOTIDE SEQUENCE [LARGE SCALE GENOMIC DNA]</scope>
    <source>
        <strain evidence="2 3">Aroian</strain>
        <tissue evidence="2">Whole animal</tissue>
    </source>
</reference>
<evidence type="ECO:0000313" key="3">
    <source>
        <dbReference type="Proteomes" id="UP001303046"/>
    </source>
</evidence>
<keyword evidence="3" id="KW-1185">Reference proteome</keyword>
<gene>
    <name evidence="2" type="primary">Necator_chrII.g7376</name>
    <name evidence="2" type="ORF">RB195_019583</name>
</gene>
<feature type="chain" id="PRO_5045240304" evidence="1">
    <location>
        <begin position="19"/>
        <end position="143"/>
    </location>
</feature>
<dbReference type="EMBL" id="JAVFWL010000002">
    <property type="protein sequence ID" value="KAK6736978.1"/>
    <property type="molecule type" value="Genomic_DNA"/>
</dbReference>
<protein>
    <submittedName>
        <fullName evidence="2">Uncharacterized protein</fullName>
    </submittedName>
</protein>
<evidence type="ECO:0000256" key="1">
    <source>
        <dbReference type="SAM" id="SignalP"/>
    </source>
</evidence>
<keyword evidence="1" id="KW-0732">Signal</keyword>
<name>A0ABR1CEX2_NECAM</name>
<feature type="signal peptide" evidence="1">
    <location>
        <begin position="1"/>
        <end position="18"/>
    </location>
</feature>
<organism evidence="2 3">
    <name type="scientific">Necator americanus</name>
    <name type="common">Human hookworm</name>
    <dbReference type="NCBI Taxonomy" id="51031"/>
    <lineage>
        <taxon>Eukaryota</taxon>
        <taxon>Metazoa</taxon>
        <taxon>Ecdysozoa</taxon>
        <taxon>Nematoda</taxon>
        <taxon>Chromadorea</taxon>
        <taxon>Rhabditida</taxon>
        <taxon>Rhabditina</taxon>
        <taxon>Rhabditomorpha</taxon>
        <taxon>Strongyloidea</taxon>
        <taxon>Ancylostomatidae</taxon>
        <taxon>Bunostominae</taxon>
        <taxon>Necator</taxon>
    </lineage>
</organism>
<comment type="caution">
    <text evidence="2">The sequence shown here is derived from an EMBL/GenBank/DDBJ whole genome shotgun (WGS) entry which is preliminary data.</text>
</comment>
<proteinExistence type="predicted"/>
<dbReference type="Proteomes" id="UP001303046">
    <property type="component" value="Unassembled WGS sequence"/>
</dbReference>
<accession>A0ABR1CEX2</accession>